<dbReference type="GO" id="GO:0016020">
    <property type="term" value="C:membrane"/>
    <property type="evidence" value="ECO:0007669"/>
    <property type="project" value="UniProtKB-SubCell"/>
</dbReference>
<dbReference type="PANTHER" id="PTHR45630:SF8">
    <property type="entry name" value="CATION-TRANSPORTING ATPASE"/>
    <property type="match status" value="1"/>
</dbReference>
<dbReference type="InterPro" id="IPR001757">
    <property type="entry name" value="P_typ_ATPase"/>
</dbReference>
<feature type="transmembrane region" description="Helical" evidence="13">
    <location>
        <begin position="181"/>
        <end position="198"/>
    </location>
</feature>
<dbReference type="SUPFAM" id="SSF56784">
    <property type="entry name" value="HAD-like"/>
    <property type="match status" value="1"/>
</dbReference>
<gene>
    <name evidence="16" type="ORF">ECU07_1500</name>
</gene>
<dbReference type="SFLD" id="SFLDS00003">
    <property type="entry name" value="Haloacid_Dehalogenase"/>
    <property type="match status" value="1"/>
</dbReference>
<evidence type="ECO:0000256" key="2">
    <source>
        <dbReference type="ARBA" id="ARBA00006000"/>
    </source>
</evidence>
<dbReference type="InterPro" id="IPR044492">
    <property type="entry name" value="P_typ_ATPase_HD_dom"/>
</dbReference>
<dbReference type="AlphaFoldDB" id="M1K9G4"/>
<evidence type="ECO:0000313" key="16">
    <source>
        <dbReference type="EMBL" id="AGE95780.1"/>
    </source>
</evidence>
<dbReference type="VEuPathDB" id="MicrosporidiaDB:ECU07_1500"/>
<evidence type="ECO:0000256" key="13">
    <source>
        <dbReference type="RuleBase" id="RU362082"/>
    </source>
</evidence>
<feature type="transmembrane region" description="Helical" evidence="13">
    <location>
        <begin position="994"/>
        <end position="1014"/>
    </location>
</feature>
<dbReference type="InterPro" id="IPR006544">
    <property type="entry name" value="P-type_TPase_V"/>
</dbReference>
<dbReference type="OMA" id="ENEHIEM"/>
<evidence type="ECO:0000256" key="7">
    <source>
        <dbReference type="ARBA" id="ARBA00022840"/>
    </source>
</evidence>
<dbReference type="GO" id="GO:0016887">
    <property type="term" value="F:ATP hydrolysis activity"/>
    <property type="evidence" value="ECO:0007669"/>
    <property type="project" value="InterPro"/>
</dbReference>
<evidence type="ECO:0000256" key="4">
    <source>
        <dbReference type="ARBA" id="ARBA00022692"/>
    </source>
</evidence>
<dbReference type="InterPro" id="IPR023299">
    <property type="entry name" value="ATPase_P-typ_cyto_dom_N"/>
</dbReference>
<dbReference type="VEuPathDB" id="MicrosporidiaDB:AEWQ_071500"/>
<evidence type="ECO:0000256" key="9">
    <source>
        <dbReference type="ARBA" id="ARBA00022967"/>
    </source>
</evidence>
<dbReference type="InterPro" id="IPR018303">
    <property type="entry name" value="ATPase_P-typ_P_site"/>
</dbReference>
<evidence type="ECO:0000259" key="14">
    <source>
        <dbReference type="Pfam" id="PF00122"/>
    </source>
</evidence>
<keyword evidence="10 13" id="KW-1133">Transmembrane helix</keyword>
<feature type="transmembrane region" description="Helical" evidence="13">
    <location>
        <begin position="1104"/>
        <end position="1125"/>
    </location>
</feature>
<keyword evidence="3" id="KW-0597">Phosphoprotein</keyword>
<dbReference type="EC" id="7.2.2.-" evidence="13"/>
<dbReference type="InterPro" id="IPR036412">
    <property type="entry name" value="HAD-like_sf"/>
</dbReference>
<dbReference type="SUPFAM" id="SSF81665">
    <property type="entry name" value="Calcium ATPase, transmembrane domain M"/>
    <property type="match status" value="1"/>
</dbReference>
<organism evidence="16">
    <name type="scientific">Encephalitozoon cuniculi</name>
    <name type="common">Microsporidian parasite</name>
    <dbReference type="NCBI Taxonomy" id="6035"/>
    <lineage>
        <taxon>Eukaryota</taxon>
        <taxon>Fungi</taxon>
        <taxon>Fungi incertae sedis</taxon>
        <taxon>Microsporidia</taxon>
        <taxon>Unikaryonidae</taxon>
        <taxon>Encephalitozoon</taxon>
    </lineage>
</organism>
<dbReference type="NCBIfam" id="TIGR01494">
    <property type="entry name" value="ATPase_P-type"/>
    <property type="match status" value="2"/>
</dbReference>
<keyword evidence="5 13" id="KW-0479">Metal-binding</keyword>
<keyword evidence="6 13" id="KW-0547">Nucleotide-binding</keyword>
<evidence type="ECO:0000256" key="8">
    <source>
        <dbReference type="ARBA" id="ARBA00022842"/>
    </source>
</evidence>
<comment type="similarity">
    <text evidence="2 13">Belongs to the cation transport ATPase (P-type) (TC 3.A.3) family. Type V subfamily.</text>
</comment>
<dbReference type="VEuPathDB" id="MicrosporidiaDB:AEWR_071490"/>
<dbReference type="Gene3D" id="2.70.150.10">
    <property type="entry name" value="Calcium-transporting ATPase, cytoplasmic transduction domain A"/>
    <property type="match status" value="2"/>
</dbReference>
<comment type="caution">
    <text evidence="13">Lacks conserved residue(s) required for the propagation of feature annotation.</text>
</comment>
<feature type="domain" description="P-type ATPase A" evidence="14">
    <location>
        <begin position="236"/>
        <end position="374"/>
    </location>
</feature>
<feature type="domain" description="P5B-type ATPase N-terminal" evidence="15">
    <location>
        <begin position="23"/>
        <end position="87"/>
    </location>
</feature>
<dbReference type="PRINTS" id="PR00119">
    <property type="entry name" value="CATATPASE"/>
</dbReference>
<feature type="transmembrane region" description="Helical" evidence="13">
    <location>
        <begin position="926"/>
        <end position="945"/>
    </location>
</feature>
<comment type="subcellular location">
    <subcellularLocation>
        <location evidence="1 13">Membrane</location>
        <topology evidence="1 13">Multi-pass membrane protein</topology>
    </subcellularLocation>
</comment>
<dbReference type="Gene3D" id="1.20.1110.10">
    <property type="entry name" value="Calcium-transporting ATPase, transmembrane domain"/>
    <property type="match status" value="1"/>
</dbReference>
<dbReference type="Gene3D" id="3.40.50.1000">
    <property type="entry name" value="HAD superfamily/HAD-like"/>
    <property type="match status" value="2"/>
</dbReference>
<dbReference type="SFLD" id="SFLDG00002">
    <property type="entry name" value="C1.7:_P-type_atpase_like"/>
    <property type="match status" value="1"/>
</dbReference>
<dbReference type="Gene3D" id="3.40.1110.10">
    <property type="entry name" value="Calcium-transporting ATPase, cytoplasmic domain N"/>
    <property type="match status" value="1"/>
</dbReference>
<dbReference type="VEuPathDB" id="MicrosporidiaDB:AEWD_071500"/>
<evidence type="ECO:0000256" key="1">
    <source>
        <dbReference type="ARBA" id="ARBA00004141"/>
    </source>
</evidence>
<dbReference type="VEuPathDB" id="MicrosporidiaDB:M970_071490"/>
<accession>M1K9G4</accession>
<dbReference type="GO" id="GO:0140358">
    <property type="term" value="F:P-type transmembrane transporter activity"/>
    <property type="evidence" value="ECO:0007669"/>
    <property type="project" value="InterPro"/>
</dbReference>
<dbReference type="InterPro" id="IPR008250">
    <property type="entry name" value="ATPase_P-typ_transduc_dom_A_sf"/>
</dbReference>
<dbReference type="PANTHER" id="PTHR45630">
    <property type="entry name" value="CATION-TRANSPORTING ATPASE-RELATED"/>
    <property type="match status" value="1"/>
</dbReference>
<dbReference type="GO" id="GO:0046872">
    <property type="term" value="F:metal ion binding"/>
    <property type="evidence" value="ECO:0007669"/>
    <property type="project" value="UniProtKB-UniRule"/>
</dbReference>
<keyword evidence="8 13" id="KW-0460">Magnesium</keyword>
<dbReference type="PROSITE" id="PS00154">
    <property type="entry name" value="ATPASE_E1_E2"/>
    <property type="match status" value="1"/>
</dbReference>
<evidence type="ECO:0000256" key="11">
    <source>
        <dbReference type="ARBA" id="ARBA00023136"/>
    </source>
</evidence>
<keyword evidence="4 13" id="KW-0812">Transmembrane</keyword>
<dbReference type="EMBL" id="KC513610">
    <property type="protein sequence ID" value="AGE95780.1"/>
    <property type="molecule type" value="Genomic_DNA"/>
</dbReference>
<evidence type="ECO:0000256" key="3">
    <source>
        <dbReference type="ARBA" id="ARBA00022553"/>
    </source>
</evidence>
<evidence type="ECO:0000256" key="12">
    <source>
        <dbReference type="ARBA" id="ARBA00049360"/>
    </source>
</evidence>
<dbReference type="InterPro" id="IPR023214">
    <property type="entry name" value="HAD_sf"/>
</dbReference>
<dbReference type="InterPro" id="IPR047819">
    <property type="entry name" value="P5A-ATPase_N"/>
</dbReference>
<dbReference type="GO" id="GO:0005524">
    <property type="term" value="F:ATP binding"/>
    <property type="evidence" value="ECO:0007669"/>
    <property type="project" value="UniProtKB-UniRule"/>
</dbReference>
<evidence type="ECO:0000259" key="15">
    <source>
        <dbReference type="Pfam" id="PF12409"/>
    </source>
</evidence>
<keyword evidence="7 13" id="KW-0067">ATP-binding</keyword>
<sequence>MKPLKMFVGIKQEKPFISVEGRKRRISTGFYNVLCVLTLGGFHMVCRYLPKVKHFLLSSPCSLSDADCVIVTSQNGRREFVDVLAYSTEEIPSLRRYSLEGKARVVDSLFSRLIYDVVSRRFVVPPEQKAVFRDFEELYSTEISKSPETERAEAIQRNIFYGRNVTSLPIPGVFDIVVKNTLNITFLSNIICLFVWRAVDYHNYAFVMGMLMLYSFVFTNWEEISHSIGMKKLVKRRTVKILRGGRFVEVDSREVYPGNIIYIEPCKEFPCDALVIRGDAITNECLLTGETVPIYKNADQLSVVYSGTDVLKSISTIPMSTNLRNENLCRVRSLTSKNRSRAAGMVGSIDVLGNSAVGMVLRTGFQTTRGQILKNMLNAKPVHNRFIREAEIIILGIVMVAMAVGIGMAYVLNKMGFDASTNLMYSLDLFFTFANPAIPTYLRVGTQLCYKKLIKKNIYCSNLNKIHLAGRIDTAVFDKTGTLTCEGLDLLCIDDLNRPVDDINKVAMVTRLGLSTCHLVYELDGRYSGDTLDLKMFIFSSSKLVQHENTRSVVIGGHNRIYGPILKEYNDSEEMVYYQKDRTHGGRFADIDGNADEEDKDLSPVLLDVDEGAKFNLSDECGEGQDGEINAVIMKTYEFDSNIRRMSVVVDDGDRKYVFTKGSPESIQEILKERPRGYEEKAKEYSLGGYRVISLAYKEISESADRASDESEMKFLALIVFSNKLKENSRRTVDELNKANIRNIMCTGDNILTAISVGKECRIVEEFVPVIFPVLEENAKSIFDVDWLCVGDEEEFTFDKVRLSLYRGNDRVSNNEFVVACEGREFDFFRNTHYFEFILEKGAIFARFNPGQKKALIENLRASGKITMFCGDGANDSGALSSADVGLALGQNEASLAANFTSSEISSVLDLIKEGRSAFVTSTATFKYVVSYCAIAYVVLVFLVLRKKFLSDLQTIHGDLLVSIPIAYMLTCFDASDKLFPSPPDTFLLPKKDFVPFCLTIALECLVLWILSLYGEPCPEISTQSITAELMFFVSTFIYIFNALYLSDCSPHRQSLKDNVLFKTFISFMILSTIAFLMVVYLFPEWTFLWLRGYNFVETDGFEIGLVLISAFSVTIAVFVVQPLVGRMLGDKSMQDMVPSKPEEKI</sequence>
<proteinExistence type="inferred from homology"/>
<dbReference type="GO" id="GO:0019829">
    <property type="term" value="F:ATPase-coupled monoatomic cation transmembrane transporter activity"/>
    <property type="evidence" value="ECO:0007669"/>
    <property type="project" value="UniProtKB-UniRule"/>
</dbReference>
<keyword evidence="9 13" id="KW-1278">Translocase</keyword>
<dbReference type="Pfam" id="PF12409">
    <property type="entry name" value="P5-ATPase"/>
    <property type="match status" value="1"/>
</dbReference>
<feature type="transmembrane region" description="Helical" evidence="13">
    <location>
        <begin position="204"/>
        <end position="221"/>
    </location>
</feature>
<evidence type="ECO:0000256" key="6">
    <source>
        <dbReference type="ARBA" id="ARBA00022741"/>
    </source>
</evidence>
<reference evidence="16" key="1">
    <citation type="journal article" date="2013" name="Eukaryot. Cell">
        <title>Extremely Reduced Levels of Heterozygosity in the Vertebrate Pathogen Encephalitozoon cuniculi.</title>
        <authorList>
            <person name="Selman M."/>
            <person name="Sak B."/>
            <person name="Kvac M."/>
            <person name="Farinelli L."/>
            <person name="Weiss L.M."/>
            <person name="Corradi N."/>
        </authorList>
    </citation>
    <scope>NUCLEOTIDE SEQUENCE</scope>
</reference>
<dbReference type="SFLD" id="SFLDF00027">
    <property type="entry name" value="p-type_atpase"/>
    <property type="match status" value="1"/>
</dbReference>
<dbReference type="GO" id="GO:0006874">
    <property type="term" value="P:intracellular calcium ion homeostasis"/>
    <property type="evidence" value="ECO:0007669"/>
    <property type="project" value="TreeGrafter"/>
</dbReference>
<evidence type="ECO:0000256" key="10">
    <source>
        <dbReference type="ARBA" id="ARBA00022989"/>
    </source>
</evidence>
<dbReference type="InterPro" id="IPR059000">
    <property type="entry name" value="ATPase_P-type_domA"/>
</dbReference>
<dbReference type="Pfam" id="PF13246">
    <property type="entry name" value="Cation_ATPase"/>
    <property type="match status" value="1"/>
</dbReference>
<dbReference type="InterPro" id="IPR023298">
    <property type="entry name" value="ATPase_P-typ_TM_dom_sf"/>
</dbReference>
<feature type="transmembrane region" description="Helical" evidence="13">
    <location>
        <begin position="1060"/>
        <end position="1084"/>
    </location>
</feature>
<name>M1K9G4_ENCCN</name>
<feature type="transmembrane region" description="Helical" evidence="13">
    <location>
        <begin position="1026"/>
        <end position="1048"/>
    </location>
</feature>
<feature type="transmembrane region" description="Helical" evidence="13">
    <location>
        <begin position="392"/>
        <end position="412"/>
    </location>
</feature>
<evidence type="ECO:0000256" key="5">
    <source>
        <dbReference type="ARBA" id="ARBA00022723"/>
    </source>
</evidence>
<dbReference type="Pfam" id="PF00122">
    <property type="entry name" value="E1-E2_ATPase"/>
    <property type="match status" value="1"/>
</dbReference>
<dbReference type="SUPFAM" id="SSF81660">
    <property type="entry name" value="Metal cation-transporting ATPase, ATP-binding domain N"/>
    <property type="match status" value="1"/>
</dbReference>
<comment type="catalytic activity">
    <reaction evidence="12 13">
        <text>ATP + H2O = ADP + phosphate + H(+)</text>
        <dbReference type="Rhea" id="RHEA:13065"/>
        <dbReference type="ChEBI" id="CHEBI:15377"/>
        <dbReference type="ChEBI" id="CHEBI:15378"/>
        <dbReference type="ChEBI" id="CHEBI:30616"/>
        <dbReference type="ChEBI" id="CHEBI:43474"/>
        <dbReference type="ChEBI" id="CHEBI:456216"/>
    </reaction>
</comment>
<dbReference type="SUPFAM" id="SSF81653">
    <property type="entry name" value="Calcium ATPase, transduction domain A"/>
    <property type="match status" value="1"/>
</dbReference>
<keyword evidence="11 13" id="KW-0472">Membrane</keyword>
<protein>
    <recommendedName>
        <fullName evidence="13">Cation-transporting ATPase</fullName>
        <ecNumber evidence="13">7.2.2.-</ecNumber>
    </recommendedName>
</protein>